<dbReference type="SUPFAM" id="SSF57701">
    <property type="entry name" value="Zn2/Cys6 DNA-binding domain"/>
    <property type="match status" value="1"/>
</dbReference>
<keyword evidence="9" id="KW-1185">Reference proteome</keyword>
<feature type="region of interest" description="Disordered" evidence="6">
    <location>
        <begin position="50"/>
        <end position="72"/>
    </location>
</feature>
<name>A0AAE0KF11_9PEZI</name>
<keyword evidence="2" id="KW-0805">Transcription regulation</keyword>
<dbReference type="PANTHER" id="PTHR31845:SF10">
    <property type="entry name" value="ZN(II)2CYS6 TRANSCRIPTION FACTOR (EUROFUNG)"/>
    <property type="match status" value="1"/>
</dbReference>
<dbReference type="InterPro" id="IPR001138">
    <property type="entry name" value="Zn2Cys6_DnaBD"/>
</dbReference>
<organism evidence="8 9">
    <name type="scientific">Podospora didyma</name>
    <dbReference type="NCBI Taxonomy" id="330526"/>
    <lineage>
        <taxon>Eukaryota</taxon>
        <taxon>Fungi</taxon>
        <taxon>Dikarya</taxon>
        <taxon>Ascomycota</taxon>
        <taxon>Pezizomycotina</taxon>
        <taxon>Sordariomycetes</taxon>
        <taxon>Sordariomycetidae</taxon>
        <taxon>Sordariales</taxon>
        <taxon>Podosporaceae</taxon>
        <taxon>Podospora</taxon>
    </lineage>
</organism>
<evidence type="ECO:0000313" key="8">
    <source>
        <dbReference type="EMBL" id="KAK3375304.1"/>
    </source>
</evidence>
<dbReference type="Gene3D" id="4.10.240.10">
    <property type="entry name" value="Zn(2)-C6 fungal-type DNA-binding domain"/>
    <property type="match status" value="1"/>
</dbReference>
<evidence type="ECO:0000313" key="9">
    <source>
        <dbReference type="Proteomes" id="UP001285441"/>
    </source>
</evidence>
<feature type="compositionally biased region" description="Low complexity" evidence="6">
    <location>
        <begin position="1"/>
        <end position="13"/>
    </location>
</feature>
<feature type="region of interest" description="Disordered" evidence="6">
    <location>
        <begin position="1"/>
        <end position="21"/>
    </location>
</feature>
<feature type="compositionally biased region" description="Low complexity" evidence="6">
    <location>
        <begin position="139"/>
        <end position="153"/>
    </location>
</feature>
<protein>
    <recommendedName>
        <fullName evidence="7">Zn(2)-C6 fungal-type domain-containing protein</fullName>
    </recommendedName>
</protein>
<sequence>MDASSPTSSSAKTPHNKGPRACATCARAKSRCIAGPDGAAGNCERCHRLKKPCSSQTPAPPRKRKEPKPTRVAELERRLEDLSARIESAQSQPLTPPDTETTIPGSRTSQPKARLQPPNARTWQTFQHLFPFPEPDDISSASPNPPSSENNNSLEVATETLVPVLVAPRARPNPPPPQHKAYQQTLWPEGDEAEALLAEHTTHLAHLTPFAVVPPHLTSLQFRQLRPFFWKAVMMEAYHLDGARQVALGNELLREITEAAFVNSQKDLDLLHGIQVLVAWYHYNLKSNQITNLLFLARSICASLGIGEPQGAAKMATDYSSLETMRAFAGTYYLVTVSFTTNHKPDALMNTTPYLLTCCQVLESRMEYPTDEILVWLVRQEQLSQSISQTVAYRGSNFRDGDLPLAIVIKSFQQQLQSFKSLLPPHIAENPSLIGHMYAAEILLYEISLKDMPGVSDMERLELLWLCVHSTNAFLTNRFAEEVHEHPRFICMSSFDFIYAFITALKLITLKTPGWDLPRVRQALCFDHFVERQVKDMMFMAEKRRRRRIRASGDVEPSAAEERAAEEEDPFLKLAKKMRGLASTMRSELEAEFGTGDICAHVATNQMPMTMADATADIHDLMQDIETSLWQDISGTTGIEFDSMFYSNLFFPQ</sequence>
<dbReference type="AlphaFoldDB" id="A0AAE0KF11"/>
<dbReference type="SMART" id="SM00066">
    <property type="entry name" value="GAL4"/>
    <property type="match status" value="1"/>
</dbReference>
<dbReference type="GO" id="GO:0000976">
    <property type="term" value="F:transcription cis-regulatory region binding"/>
    <property type="evidence" value="ECO:0007669"/>
    <property type="project" value="TreeGrafter"/>
</dbReference>
<dbReference type="PANTHER" id="PTHR31845">
    <property type="entry name" value="FINGER DOMAIN PROTEIN, PUTATIVE-RELATED"/>
    <property type="match status" value="1"/>
</dbReference>
<comment type="caution">
    <text evidence="8">The sequence shown here is derived from an EMBL/GenBank/DDBJ whole genome shotgun (WGS) entry which is preliminary data.</text>
</comment>
<feature type="domain" description="Zn(2)-C6 fungal-type" evidence="7">
    <location>
        <begin position="21"/>
        <end position="53"/>
    </location>
</feature>
<evidence type="ECO:0000256" key="1">
    <source>
        <dbReference type="ARBA" id="ARBA00004123"/>
    </source>
</evidence>
<feature type="region of interest" description="Disordered" evidence="6">
    <location>
        <begin position="86"/>
        <end position="118"/>
    </location>
</feature>
<keyword evidence="4" id="KW-0804">Transcription</keyword>
<keyword evidence="3" id="KW-0238">DNA-binding</keyword>
<comment type="subcellular location">
    <subcellularLocation>
        <location evidence="1">Nucleus</location>
    </subcellularLocation>
</comment>
<dbReference type="PROSITE" id="PS00463">
    <property type="entry name" value="ZN2_CY6_FUNGAL_1"/>
    <property type="match status" value="1"/>
</dbReference>
<evidence type="ECO:0000256" key="4">
    <source>
        <dbReference type="ARBA" id="ARBA00023163"/>
    </source>
</evidence>
<dbReference type="EMBL" id="JAULSW010000007">
    <property type="protein sequence ID" value="KAK3375304.1"/>
    <property type="molecule type" value="Genomic_DNA"/>
</dbReference>
<reference evidence="8" key="2">
    <citation type="submission" date="2023-06" db="EMBL/GenBank/DDBJ databases">
        <authorList>
            <consortium name="Lawrence Berkeley National Laboratory"/>
            <person name="Haridas S."/>
            <person name="Hensen N."/>
            <person name="Bonometti L."/>
            <person name="Westerberg I."/>
            <person name="Brannstrom I.O."/>
            <person name="Guillou S."/>
            <person name="Cros-Aarteil S."/>
            <person name="Calhoun S."/>
            <person name="Kuo A."/>
            <person name="Mondo S."/>
            <person name="Pangilinan J."/>
            <person name="Riley R."/>
            <person name="LaButti K."/>
            <person name="Andreopoulos B."/>
            <person name="Lipzen A."/>
            <person name="Chen C."/>
            <person name="Yanf M."/>
            <person name="Daum C."/>
            <person name="Ng V."/>
            <person name="Clum A."/>
            <person name="Steindorff A."/>
            <person name="Ohm R."/>
            <person name="Martin F."/>
            <person name="Silar P."/>
            <person name="Natvig D."/>
            <person name="Lalanne C."/>
            <person name="Gautier V."/>
            <person name="Ament-velasquez S.L."/>
            <person name="Kruys A."/>
            <person name="Hutchinson M.I."/>
            <person name="Powell A.J."/>
            <person name="Barry K."/>
            <person name="Miller A.N."/>
            <person name="Grigoriev I.V."/>
            <person name="Debuchy R."/>
            <person name="Gladieux P."/>
            <person name="Thoren M.H."/>
            <person name="Johannesson H."/>
        </authorList>
    </citation>
    <scope>NUCLEOTIDE SEQUENCE</scope>
    <source>
        <strain evidence="8">CBS 232.78</strain>
    </source>
</reference>
<dbReference type="GO" id="GO:0005634">
    <property type="term" value="C:nucleus"/>
    <property type="evidence" value="ECO:0007669"/>
    <property type="project" value="UniProtKB-SubCell"/>
</dbReference>
<dbReference type="Proteomes" id="UP001285441">
    <property type="component" value="Unassembled WGS sequence"/>
</dbReference>
<feature type="region of interest" description="Disordered" evidence="6">
    <location>
        <begin position="130"/>
        <end position="153"/>
    </location>
</feature>
<dbReference type="InterPro" id="IPR036864">
    <property type="entry name" value="Zn2-C6_fun-type_DNA-bd_sf"/>
</dbReference>
<reference evidence="8" key="1">
    <citation type="journal article" date="2023" name="Mol. Phylogenet. Evol.">
        <title>Genome-scale phylogeny and comparative genomics of the fungal order Sordariales.</title>
        <authorList>
            <person name="Hensen N."/>
            <person name="Bonometti L."/>
            <person name="Westerberg I."/>
            <person name="Brannstrom I.O."/>
            <person name="Guillou S."/>
            <person name="Cros-Aarteil S."/>
            <person name="Calhoun S."/>
            <person name="Haridas S."/>
            <person name="Kuo A."/>
            <person name="Mondo S."/>
            <person name="Pangilinan J."/>
            <person name="Riley R."/>
            <person name="LaButti K."/>
            <person name="Andreopoulos B."/>
            <person name="Lipzen A."/>
            <person name="Chen C."/>
            <person name="Yan M."/>
            <person name="Daum C."/>
            <person name="Ng V."/>
            <person name="Clum A."/>
            <person name="Steindorff A."/>
            <person name="Ohm R.A."/>
            <person name="Martin F."/>
            <person name="Silar P."/>
            <person name="Natvig D.O."/>
            <person name="Lalanne C."/>
            <person name="Gautier V."/>
            <person name="Ament-Velasquez S.L."/>
            <person name="Kruys A."/>
            <person name="Hutchinson M.I."/>
            <person name="Powell A.J."/>
            <person name="Barry K."/>
            <person name="Miller A.N."/>
            <person name="Grigoriev I.V."/>
            <person name="Debuchy R."/>
            <person name="Gladieux P."/>
            <person name="Hiltunen Thoren M."/>
            <person name="Johannesson H."/>
        </authorList>
    </citation>
    <scope>NUCLEOTIDE SEQUENCE</scope>
    <source>
        <strain evidence="8">CBS 232.78</strain>
    </source>
</reference>
<accession>A0AAE0KF11</accession>
<proteinExistence type="predicted"/>
<evidence type="ECO:0000259" key="7">
    <source>
        <dbReference type="PROSITE" id="PS00463"/>
    </source>
</evidence>
<feature type="compositionally biased region" description="Polar residues" evidence="6">
    <location>
        <begin position="88"/>
        <end position="111"/>
    </location>
</feature>
<gene>
    <name evidence="8" type="ORF">B0H63DRAFT_275190</name>
</gene>
<evidence type="ECO:0000256" key="5">
    <source>
        <dbReference type="ARBA" id="ARBA00023242"/>
    </source>
</evidence>
<evidence type="ECO:0000256" key="6">
    <source>
        <dbReference type="SAM" id="MobiDB-lite"/>
    </source>
</evidence>
<evidence type="ECO:0000256" key="2">
    <source>
        <dbReference type="ARBA" id="ARBA00023015"/>
    </source>
</evidence>
<keyword evidence="5" id="KW-0539">Nucleus</keyword>
<dbReference type="GO" id="GO:0000981">
    <property type="term" value="F:DNA-binding transcription factor activity, RNA polymerase II-specific"/>
    <property type="evidence" value="ECO:0007669"/>
    <property type="project" value="InterPro"/>
</dbReference>
<evidence type="ECO:0000256" key="3">
    <source>
        <dbReference type="ARBA" id="ARBA00023125"/>
    </source>
</evidence>
<dbReference type="GO" id="GO:0008270">
    <property type="term" value="F:zinc ion binding"/>
    <property type="evidence" value="ECO:0007669"/>
    <property type="project" value="InterPro"/>
</dbReference>
<dbReference type="InterPro" id="IPR051089">
    <property type="entry name" value="prtT"/>
</dbReference>